<evidence type="ECO:0000313" key="12">
    <source>
        <dbReference type="Ensembl" id="ENSSHAP00000033325.1"/>
    </source>
</evidence>
<dbReference type="InterPro" id="IPR038510">
    <property type="entry name" value="Spt4_sf"/>
</dbReference>
<dbReference type="Pfam" id="PF06093">
    <property type="entry name" value="Spt4"/>
    <property type="match status" value="1"/>
</dbReference>
<dbReference type="GO" id="GO:0032785">
    <property type="term" value="P:negative regulation of DNA-templated transcription, elongation"/>
    <property type="evidence" value="ECO:0007669"/>
    <property type="project" value="UniProtKB-ARBA"/>
</dbReference>
<keyword evidence="7" id="KW-0805">Transcription regulation</keyword>
<comment type="similarity">
    <text evidence="2">Belongs to the SPT4 family.</text>
</comment>
<evidence type="ECO:0000256" key="1">
    <source>
        <dbReference type="ARBA" id="ARBA00004123"/>
    </source>
</evidence>
<dbReference type="GO" id="GO:0140673">
    <property type="term" value="P:transcription elongation-coupled chromatin remodeling"/>
    <property type="evidence" value="ECO:0007669"/>
    <property type="project" value="InterPro"/>
</dbReference>
<dbReference type="CDD" id="cd07973">
    <property type="entry name" value="Spt4"/>
    <property type="match status" value="1"/>
</dbReference>
<dbReference type="FunFam" id="3.30.40.210:FF:000006">
    <property type="entry name" value="Transcription elongation factor SPT4"/>
    <property type="match status" value="1"/>
</dbReference>
<evidence type="ECO:0000256" key="10">
    <source>
        <dbReference type="ARBA" id="ARBA00023242"/>
    </source>
</evidence>
<dbReference type="Gene3D" id="3.30.40.210">
    <property type="match status" value="1"/>
</dbReference>
<evidence type="ECO:0000313" key="13">
    <source>
        <dbReference type="Proteomes" id="UP000007648"/>
    </source>
</evidence>
<dbReference type="PANTHER" id="PTHR12882">
    <property type="entry name" value="SUPPRESSOR OF TY 4"/>
    <property type="match status" value="1"/>
</dbReference>
<reference evidence="12" key="2">
    <citation type="submission" date="2025-08" db="UniProtKB">
        <authorList>
            <consortium name="Ensembl"/>
        </authorList>
    </citation>
    <scope>IDENTIFICATION</scope>
</reference>
<dbReference type="GO" id="GO:0000993">
    <property type="term" value="F:RNA polymerase II complex binding"/>
    <property type="evidence" value="ECO:0007669"/>
    <property type="project" value="TreeGrafter"/>
</dbReference>
<dbReference type="InterPro" id="IPR009287">
    <property type="entry name" value="Spt4"/>
</dbReference>
<dbReference type="SUPFAM" id="SSF63393">
    <property type="entry name" value="RNA polymerase subunits"/>
    <property type="match status" value="1"/>
</dbReference>
<feature type="domain" description="Spt4/RpoE2 zinc finger" evidence="11">
    <location>
        <begin position="23"/>
        <end position="90"/>
    </location>
</feature>
<reference evidence="12" key="3">
    <citation type="submission" date="2025-09" db="UniProtKB">
        <authorList>
            <consortium name="Ensembl"/>
        </authorList>
    </citation>
    <scope>IDENTIFICATION</scope>
</reference>
<reference evidence="12 13" key="1">
    <citation type="journal article" date="2011" name="Proc. Natl. Acad. Sci. U.S.A.">
        <title>Genetic diversity and population structure of the endangered marsupial Sarcophilus harrisii (Tasmanian devil).</title>
        <authorList>
            <person name="Miller W."/>
            <person name="Hayes V.M."/>
            <person name="Ratan A."/>
            <person name="Petersen D.C."/>
            <person name="Wittekindt N.E."/>
            <person name="Miller J."/>
            <person name="Walenz B."/>
            <person name="Knight J."/>
            <person name="Qi J."/>
            <person name="Zhao F."/>
            <person name="Wang Q."/>
            <person name="Bedoya-Reina O.C."/>
            <person name="Katiyar N."/>
            <person name="Tomsho L.P."/>
            <person name="Kasson L.M."/>
            <person name="Hardie R.A."/>
            <person name="Woodbridge P."/>
            <person name="Tindall E.A."/>
            <person name="Bertelsen M.F."/>
            <person name="Dixon D."/>
            <person name="Pyecroft S."/>
            <person name="Helgen K.M."/>
            <person name="Lesk A.M."/>
            <person name="Pringle T.H."/>
            <person name="Patterson N."/>
            <person name="Zhang Y."/>
            <person name="Kreiss A."/>
            <person name="Woods G.M."/>
            <person name="Jones M.E."/>
            <person name="Schuster S.C."/>
        </authorList>
    </citation>
    <scope>NUCLEOTIDE SEQUENCE [LARGE SCALE GENOMIC DNA]</scope>
</reference>
<name>A0A7N4P541_SARHA</name>
<evidence type="ECO:0000256" key="7">
    <source>
        <dbReference type="ARBA" id="ARBA00023015"/>
    </source>
</evidence>
<evidence type="ECO:0000256" key="8">
    <source>
        <dbReference type="ARBA" id="ARBA00023159"/>
    </source>
</evidence>
<dbReference type="GO" id="GO:0032044">
    <property type="term" value="C:DSIF complex"/>
    <property type="evidence" value="ECO:0007669"/>
    <property type="project" value="TreeGrafter"/>
</dbReference>
<dbReference type="PANTHER" id="PTHR12882:SF1">
    <property type="entry name" value="TRANSCRIPTION ELONGATION FACTOR SPT4"/>
    <property type="match status" value="1"/>
</dbReference>
<keyword evidence="4" id="KW-0479">Metal-binding</keyword>
<dbReference type="GO" id="GO:0034243">
    <property type="term" value="P:regulation of transcription elongation by RNA polymerase II"/>
    <property type="evidence" value="ECO:0007669"/>
    <property type="project" value="UniProtKB-ARBA"/>
</dbReference>
<dbReference type="SMART" id="SM01389">
    <property type="entry name" value="Spt4"/>
    <property type="match status" value="1"/>
</dbReference>
<dbReference type="InterPro" id="IPR022800">
    <property type="entry name" value="Spt4/RpoE2_Znf"/>
</dbReference>
<keyword evidence="10" id="KW-0539">Nucleus</keyword>
<dbReference type="GeneTree" id="ENSGT00390000018559"/>
<evidence type="ECO:0000256" key="9">
    <source>
        <dbReference type="ARBA" id="ARBA00023163"/>
    </source>
</evidence>
<protein>
    <recommendedName>
        <fullName evidence="11">Spt4/RpoE2 zinc finger domain-containing protein</fullName>
    </recommendedName>
</protein>
<dbReference type="Ensembl" id="ENSSHAT00000040164.1">
    <property type="protein sequence ID" value="ENSSHAP00000033325.1"/>
    <property type="gene ID" value="ENSSHAG00000028300.1"/>
</dbReference>
<evidence type="ECO:0000259" key="11">
    <source>
        <dbReference type="SMART" id="SM01389"/>
    </source>
</evidence>
<evidence type="ECO:0000256" key="5">
    <source>
        <dbReference type="ARBA" id="ARBA00022771"/>
    </source>
</evidence>
<dbReference type="GO" id="GO:0008270">
    <property type="term" value="F:zinc ion binding"/>
    <property type="evidence" value="ECO:0007669"/>
    <property type="project" value="UniProtKB-KW"/>
</dbReference>
<dbReference type="InParanoid" id="A0A7N4P541"/>
<dbReference type="InterPro" id="IPR029040">
    <property type="entry name" value="RPABC4/Spt4"/>
</dbReference>
<dbReference type="AlphaFoldDB" id="A0A7N4P541"/>
<keyword evidence="9" id="KW-0804">Transcription</keyword>
<keyword evidence="8" id="KW-0010">Activator</keyword>
<proteinExistence type="inferred from homology"/>
<evidence type="ECO:0000256" key="3">
    <source>
        <dbReference type="ARBA" id="ARBA00022491"/>
    </source>
</evidence>
<keyword evidence="13" id="KW-1185">Reference proteome</keyword>
<evidence type="ECO:0000256" key="6">
    <source>
        <dbReference type="ARBA" id="ARBA00022833"/>
    </source>
</evidence>
<evidence type="ECO:0000256" key="4">
    <source>
        <dbReference type="ARBA" id="ARBA00022723"/>
    </source>
</evidence>
<keyword evidence="6" id="KW-0862">Zinc</keyword>
<keyword evidence="5" id="KW-0863">Zinc-finger</keyword>
<evidence type="ECO:0000256" key="2">
    <source>
        <dbReference type="ARBA" id="ARBA00010464"/>
    </source>
</evidence>
<accession>A0A7N4P541</accession>
<organism evidence="12 13">
    <name type="scientific">Sarcophilus harrisii</name>
    <name type="common">Tasmanian devil</name>
    <name type="synonym">Sarcophilus laniarius</name>
    <dbReference type="NCBI Taxonomy" id="9305"/>
    <lineage>
        <taxon>Eukaryota</taxon>
        <taxon>Metazoa</taxon>
        <taxon>Chordata</taxon>
        <taxon>Craniata</taxon>
        <taxon>Vertebrata</taxon>
        <taxon>Euteleostomi</taxon>
        <taxon>Mammalia</taxon>
        <taxon>Metatheria</taxon>
        <taxon>Dasyuromorphia</taxon>
        <taxon>Dasyuridae</taxon>
        <taxon>Sarcophilus</taxon>
    </lineage>
</organism>
<sequence length="117" mass="13077">MLIGSHLRANPYKVISQLPNFSMTINQFEYDGCDNCDSYLQMKGNLEMVYDCTSSSFDGIIAMMSPKNSWVSKWQQVSTFKPGVYAMSVTGCLPPGIVRELKSQGVVYKSRDTAIKT</sequence>
<keyword evidence="3" id="KW-0678">Repressor</keyword>
<dbReference type="Proteomes" id="UP000007648">
    <property type="component" value="Unassembled WGS sequence"/>
</dbReference>
<comment type="subcellular location">
    <subcellularLocation>
        <location evidence="1">Nucleus</location>
    </subcellularLocation>
</comment>